<dbReference type="InterPro" id="IPR029069">
    <property type="entry name" value="HotDog_dom_sf"/>
</dbReference>
<dbReference type="RefSeq" id="WP_066083710.1">
    <property type="nucleotide sequence ID" value="NZ_LRVM01000001.1"/>
</dbReference>
<dbReference type="AlphaFoldDB" id="A0A136WIR7"/>
<reference evidence="5 6" key="1">
    <citation type="submission" date="2016-01" db="EMBL/GenBank/DDBJ databases">
        <title>Genome sequence of Clostridium neopropionicum X4, DSM-3847.</title>
        <authorList>
            <person name="Poehlein A."/>
            <person name="Beck M.H."/>
            <person name="Bengelsdorf F.R."/>
            <person name="Daniel R."/>
            <person name="Duerre P."/>
        </authorList>
    </citation>
    <scope>NUCLEOTIDE SEQUENCE [LARGE SCALE GENOMIC DNA]</scope>
    <source>
        <strain evidence="5 6">DSM-3847</strain>
    </source>
</reference>
<evidence type="ECO:0000313" key="5">
    <source>
        <dbReference type="EMBL" id="KXL54290.1"/>
    </source>
</evidence>
<dbReference type="SUPFAM" id="SSF54637">
    <property type="entry name" value="Thioesterase/thiol ester dehydrase-isomerase"/>
    <property type="match status" value="1"/>
</dbReference>
<dbReference type="GO" id="GO:0047617">
    <property type="term" value="F:fatty acyl-CoA hydrolase activity"/>
    <property type="evidence" value="ECO:0007669"/>
    <property type="project" value="InterPro"/>
</dbReference>
<comment type="caution">
    <text evidence="5">The sequence shown here is derived from an EMBL/GenBank/DDBJ whole genome shotgun (WGS) entry which is preliminary data.</text>
</comment>
<sequence>MIGNQNLNQGDMETWFSQINAPDFYMRKMGILTLLDPRLKECSFEKKELVLSFDVKDWELNPEGGLHGGIIVTGFDMTFGLLCHYFEKPNMVCTVNLSTTFIQPVLPTDTVEYHVRIISHGKNMVSMTGEARLKRENILAATAATTFMILNKQIEVPK</sequence>
<evidence type="ECO:0000313" key="6">
    <source>
        <dbReference type="Proteomes" id="UP000070539"/>
    </source>
</evidence>
<evidence type="ECO:0000313" key="4">
    <source>
        <dbReference type="EMBL" id="KXL54165.1"/>
    </source>
</evidence>
<evidence type="ECO:0000256" key="1">
    <source>
        <dbReference type="ARBA" id="ARBA00008324"/>
    </source>
</evidence>
<dbReference type="PANTHER" id="PTHR21660">
    <property type="entry name" value="THIOESTERASE SUPERFAMILY MEMBER-RELATED"/>
    <property type="match status" value="1"/>
</dbReference>
<proteinExistence type="inferred from homology"/>
<accession>A0A136WIR7</accession>
<name>A0A136WIR7_9FIRM</name>
<evidence type="ECO:0000259" key="3">
    <source>
        <dbReference type="Pfam" id="PF03061"/>
    </source>
</evidence>
<dbReference type="Pfam" id="PF03061">
    <property type="entry name" value="4HBT"/>
    <property type="match status" value="1"/>
</dbReference>
<keyword evidence="6" id="KW-1185">Reference proteome</keyword>
<evidence type="ECO:0000256" key="2">
    <source>
        <dbReference type="ARBA" id="ARBA00022801"/>
    </source>
</evidence>
<organism evidence="5 6">
    <name type="scientific">Anaerotignum neopropionicum</name>
    <dbReference type="NCBI Taxonomy" id="36847"/>
    <lineage>
        <taxon>Bacteria</taxon>
        <taxon>Bacillati</taxon>
        <taxon>Bacillota</taxon>
        <taxon>Clostridia</taxon>
        <taxon>Lachnospirales</taxon>
        <taxon>Anaerotignaceae</taxon>
        <taxon>Anaerotignum</taxon>
    </lineage>
</organism>
<dbReference type="CDD" id="cd03443">
    <property type="entry name" value="PaaI_thioesterase"/>
    <property type="match status" value="1"/>
</dbReference>
<dbReference type="OrthoDB" id="328435at2"/>
<keyword evidence="2" id="KW-0378">Hydrolase</keyword>
<dbReference type="InterPro" id="IPR006683">
    <property type="entry name" value="Thioestr_dom"/>
</dbReference>
<dbReference type="STRING" id="36847.CLNEO_02630"/>
<comment type="similarity">
    <text evidence="1">Belongs to the thioesterase PaaI family.</text>
</comment>
<dbReference type="Gene3D" id="3.10.129.10">
    <property type="entry name" value="Hotdog Thioesterase"/>
    <property type="match status" value="1"/>
</dbReference>
<dbReference type="PANTHER" id="PTHR21660:SF1">
    <property type="entry name" value="ACYL-COENZYME A THIOESTERASE 13"/>
    <property type="match status" value="1"/>
</dbReference>
<feature type="domain" description="Thioesterase" evidence="3">
    <location>
        <begin position="64"/>
        <end position="134"/>
    </location>
</feature>
<gene>
    <name evidence="4" type="ORF">CLNEO_02630</name>
    <name evidence="5" type="ORF">CLNEO_03920</name>
</gene>
<dbReference type="EMBL" id="LRVM01000001">
    <property type="protein sequence ID" value="KXL54290.1"/>
    <property type="molecule type" value="Genomic_DNA"/>
</dbReference>
<dbReference type="InterPro" id="IPR039298">
    <property type="entry name" value="ACOT13"/>
</dbReference>
<dbReference type="EMBL" id="LRVM01000001">
    <property type="protein sequence ID" value="KXL54165.1"/>
    <property type="molecule type" value="Genomic_DNA"/>
</dbReference>
<dbReference type="Proteomes" id="UP000070539">
    <property type="component" value="Unassembled WGS sequence"/>
</dbReference>
<protein>
    <submittedName>
        <fullName evidence="5">Thioesterase superfamily protein</fullName>
    </submittedName>
</protein>